<keyword evidence="2" id="KW-1133">Transmembrane helix</keyword>
<feature type="compositionally biased region" description="Low complexity" evidence="1">
    <location>
        <begin position="282"/>
        <end position="318"/>
    </location>
</feature>
<name>A0A5J6V1C3_9MICO</name>
<dbReference type="EMBL" id="CP044427">
    <property type="protein sequence ID" value="QFG67549.1"/>
    <property type="molecule type" value="Genomic_DNA"/>
</dbReference>
<reference evidence="3 4" key="1">
    <citation type="submission" date="2019-09" db="EMBL/GenBank/DDBJ databases">
        <title>Serinicoccus pratensis sp. nov., isolated from meadow soil.</title>
        <authorList>
            <person name="Zhang W."/>
        </authorList>
    </citation>
    <scope>NUCLEOTIDE SEQUENCE [LARGE SCALE GENOMIC DNA]</scope>
    <source>
        <strain evidence="3 4">W204</strain>
    </source>
</reference>
<feature type="compositionally biased region" description="Basic and acidic residues" evidence="1">
    <location>
        <begin position="113"/>
        <end position="142"/>
    </location>
</feature>
<dbReference type="Proteomes" id="UP000326546">
    <property type="component" value="Chromosome"/>
</dbReference>
<feature type="transmembrane region" description="Helical" evidence="2">
    <location>
        <begin position="6"/>
        <end position="26"/>
    </location>
</feature>
<protein>
    <recommendedName>
        <fullName evidence="5">Membrane protein ArfC</fullName>
    </recommendedName>
</protein>
<dbReference type="OrthoDB" id="4871889at2"/>
<dbReference type="KEGG" id="serw:FY030_01350"/>
<feature type="compositionally biased region" description="Basic and acidic residues" evidence="1">
    <location>
        <begin position="152"/>
        <end position="195"/>
    </location>
</feature>
<keyword evidence="2" id="KW-0472">Membrane</keyword>
<feature type="compositionally biased region" description="Basic and acidic residues" evidence="1">
    <location>
        <begin position="238"/>
        <end position="249"/>
    </location>
</feature>
<keyword evidence="4" id="KW-1185">Reference proteome</keyword>
<evidence type="ECO:0000313" key="3">
    <source>
        <dbReference type="EMBL" id="QFG67549.1"/>
    </source>
</evidence>
<feature type="region of interest" description="Disordered" evidence="1">
    <location>
        <begin position="29"/>
        <end position="356"/>
    </location>
</feature>
<feature type="compositionally biased region" description="Basic and acidic residues" evidence="1">
    <location>
        <begin position="96"/>
        <end position="105"/>
    </location>
</feature>
<dbReference type="RefSeq" id="WP_158059947.1">
    <property type="nucleotide sequence ID" value="NZ_CP044427.1"/>
</dbReference>
<proteinExistence type="predicted"/>
<evidence type="ECO:0008006" key="5">
    <source>
        <dbReference type="Google" id="ProtNLM"/>
    </source>
</evidence>
<keyword evidence="2" id="KW-0812">Transmembrane</keyword>
<organism evidence="3 4">
    <name type="scientific">Ornithinimicrobium pratense</name>
    <dbReference type="NCBI Taxonomy" id="2593973"/>
    <lineage>
        <taxon>Bacteria</taxon>
        <taxon>Bacillati</taxon>
        <taxon>Actinomycetota</taxon>
        <taxon>Actinomycetes</taxon>
        <taxon>Micrococcales</taxon>
        <taxon>Ornithinimicrobiaceae</taxon>
        <taxon>Ornithinimicrobium</taxon>
    </lineage>
</organism>
<feature type="compositionally biased region" description="Low complexity" evidence="1">
    <location>
        <begin position="220"/>
        <end position="237"/>
    </location>
</feature>
<evidence type="ECO:0000313" key="4">
    <source>
        <dbReference type="Proteomes" id="UP000326546"/>
    </source>
</evidence>
<dbReference type="AlphaFoldDB" id="A0A5J6V1C3"/>
<gene>
    <name evidence="3" type="ORF">FY030_01350</name>
</gene>
<feature type="compositionally biased region" description="Basic and acidic residues" evidence="1">
    <location>
        <begin position="266"/>
        <end position="281"/>
    </location>
</feature>
<accession>A0A5J6V1C3</accession>
<evidence type="ECO:0000256" key="1">
    <source>
        <dbReference type="SAM" id="MobiDB-lite"/>
    </source>
</evidence>
<sequence length="398" mass="42373">MDNSTTTWIIVALLVLLIGAAIFMLLRRPGGEDSLDGKDAPAVDRDTDRRGDLDGRTAPEEAQAVATGAGPARDDAPFDQTSYDSPAATGGATPVHRADVADRTGVDAGDDPSPTRHVADDTTEARRPADDFLGVDRESRDEVEPDPMFQDPRTDGHRIAEDEASHDEARHDEARHDEARHDGATAADRPGDEGRLGAPAHDGYHAEPASQGYVAAPADEQAYQAPPAASEPPQQQSQHEHTHLAEQAEHPAGGVQDEPLTADEVLDSRDAADRDHRDGHAEPPVAAEPAATESVTTQSVTTQSVTDEPTTDEPTTGGQRDAAVGGHVFAESVYGVGSVEPAEDGSGPEGWEIKGNTGSMLFHTADSPSYDAMRAEVWFDSEESARSAGFAHWDRRRR</sequence>
<evidence type="ECO:0000256" key="2">
    <source>
        <dbReference type="SAM" id="Phobius"/>
    </source>
</evidence>
<feature type="compositionally biased region" description="Basic and acidic residues" evidence="1">
    <location>
        <begin position="29"/>
        <end position="59"/>
    </location>
</feature>